<evidence type="ECO:0000256" key="2">
    <source>
        <dbReference type="ARBA" id="ARBA00022801"/>
    </source>
</evidence>
<dbReference type="InterPro" id="IPR023828">
    <property type="entry name" value="Peptidase_S8_Ser-AS"/>
</dbReference>
<evidence type="ECO:0000313" key="8">
    <source>
        <dbReference type="EMBL" id="GGO86695.1"/>
    </source>
</evidence>
<feature type="domain" description="DUF11" evidence="7">
    <location>
        <begin position="494"/>
        <end position="622"/>
    </location>
</feature>
<accession>A0A917ZN16</accession>
<dbReference type="InterPro" id="IPR001434">
    <property type="entry name" value="OmcB-like_DUF11"/>
</dbReference>
<feature type="active site" description="Charge relay system" evidence="4">
    <location>
        <position position="173"/>
    </location>
</feature>
<dbReference type="InterPro" id="IPR022398">
    <property type="entry name" value="Peptidase_S8_His-AS"/>
</dbReference>
<keyword evidence="1 4" id="KW-0645">Protease</keyword>
<name>A0A917ZN16_9GAMM</name>
<dbReference type="AlphaFoldDB" id="A0A917ZN16"/>
<feature type="domain" description="DUF11" evidence="7">
    <location>
        <begin position="756"/>
        <end position="877"/>
    </location>
</feature>
<dbReference type="PROSITE" id="PS00137">
    <property type="entry name" value="SUBTILASE_HIS"/>
    <property type="match status" value="1"/>
</dbReference>
<dbReference type="InterPro" id="IPR047589">
    <property type="entry name" value="DUF11_rpt"/>
</dbReference>
<dbReference type="PRINTS" id="PR00723">
    <property type="entry name" value="SUBTILISIN"/>
</dbReference>
<dbReference type="Proteomes" id="UP000599578">
    <property type="component" value="Unassembled WGS sequence"/>
</dbReference>
<feature type="domain" description="DUF11" evidence="7">
    <location>
        <begin position="1017"/>
        <end position="1146"/>
    </location>
</feature>
<dbReference type="SUPFAM" id="SSF52743">
    <property type="entry name" value="Subtilisin-like"/>
    <property type="match status" value="1"/>
</dbReference>
<dbReference type="InterPro" id="IPR051172">
    <property type="entry name" value="Chlamydia_OmcB"/>
</dbReference>
<dbReference type="NCBIfam" id="TIGR01451">
    <property type="entry name" value="B_ant_repeat"/>
    <property type="match status" value="2"/>
</dbReference>
<dbReference type="InterPro" id="IPR036852">
    <property type="entry name" value="Peptidase_S8/S53_dom_sf"/>
</dbReference>
<evidence type="ECO:0000313" key="9">
    <source>
        <dbReference type="Proteomes" id="UP000599578"/>
    </source>
</evidence>
<evidence type="ECO:0000256" key="4">
    <source>
        <dbReference type="PROSITE-ProRule" id="PRU01240"/>
    </source>
</evidence>
<reference evidence="8 9" key="1">
    <citation type="journal article" date="2014" name="Int. J. Syst. Evol. Microbiol.">
        <title>Complete genome sequence of Corynebacterium casei LMG S-19264T (=DSM 44701T), isolated from a smear-ripened cheese.</title>
        <authorList>
            <consortium name="US DOE Joint Genome Institute (JGI-PGF)"/>
            <person name="Walter F."/>
            <person name="Albersmeier A."/>
            <person name="Kalinowski J."/>
            <person name="Ruckert C."/>
        </authorList>
    </citation>
    <scope>NUCLEOTIDE SEQUENCE [LARGE SCALE GENOMIC DNA]</scope>
    <source>
        <strain evidence="8 9">CGMCC 1.7286</strain>
    </source>
</reference>
<comment type="similarity">
    <text evidence="4">Belongs to the peptidase S8 family.</text>
</comment>
<feature type="active site" description="Charge relay system" evidence="4">
    <location>
        <position position="421"/>
    </location>
</feature>
<dbReference type="PANTHER" id="PTHR34819:SF3">
    <property type="entry name" value="CELL SURFACE PROTEIN"/>
    <property type="match status" value="1"/>
</dbReference>
<dbReference type="PANTHER" id="PTHR34819">
    <property type="entry name" value="LARGE CYSTEINE-RICH PERIPLASMIC PROTEIN OMCB"/>
    <property type="match status" value="1"/>
</dbReference>
<feature type="active site" description="Charge relay system" evidence="4">
    <location>
        <position position="240"/>
    </location>
</feature>
<evidence type="ECO:0000259" key="6">
    <source>
        <dbReference type="Pfam" id="PF00082"/>
    </source>
</evidence>
<dbReference type="PROSITE" id="PS00138">
    <property type="entry name" value="SUBTILASE_SER"/>
    <property type="match status" value="1"/>
</dbReference>
<organism evidence="8 9">
    <name type="scientific">Marinobacterium nitratireducens</name>
    <dbReference type="NCBI Taxonomy" id="518897"/>
    <lineage>
        <taxon>Bacteria</taxon>
        <taxon>Pseudomonadati</taxon>
        <taxon>Pseudomonadota</taxon>
        <taxon>Gammaproteobacteria</taxon>
        <taxon>Oceanospirillales</taxon>
        <taxon>Oceanospirillaceae</taxon>
        <taxon>Marinobacterium</taxon>
    </lineage>
</organism>
<keyword evidence="9" id="KW-1185">Reference proteome</keyword>
<comment type="caution">
    <text evidence="8">The sequence shown here is derived from an EMBL/GenBank/DDBJ whole genome shotgun (WGS) entry which is preliminary data.</text>
</comment>
<keyword evidence="3 4" id="KW-0720">Serine protease</keyword>
<evidence type="ECO:0008006" key="10">
    <source>
        <dbReference type="Google" id="ProtNLM"/>
    </source>
</evidence>
<feature type="domain" description="Peptidase S8/S53" evidence="6">
    <location>
        <begin position="164"/>
        <end position="454"/>
    </location>
</feature>
<dbReference type="PROSITE" id="PS51892">
    <property type="entry name" value="SUBTILASE"/>
    <property type="match status" value="1"/>
</dbReference>
<protein>
    <recommendedName>
        <fullName evidence="10">DUF11 domain-containing protein</fullName>
    </recommendedName>
</protein>
<dbReference type="Pfam" id="PF01345">
    <property type="entry name" value="DUF11"/>
    <property type="match status" value="5"/>
</dbReference>
<gene>
    <name evidence="8" type="ORF">GCM10011348_38110</name>
</gene>
<dbReference type="Gene3D" id="2.60.40.10">
    <property type="entry name" value="Immunoglobulins"/>
    <property type="match status" value="4"/>
</dbReference>
<dbReference type="RefSeq" id="WP_188862213.1">
    <property type="nucleotide sequence ID" value="NZ_BMLT01000011.1"/>
</dbReference>
<evidence type="ECO:0000259" key="7">
    <source>
        <dbReference type="Pfam" id="PF01345"/>
    </source>
</evidence>
<sequence length="1170" mass="119884">MLRLTGFEGGFTKLLLITLLVMVAAAFSDNTPAQPPTSIPQGLMDKADRGETVKVIVTLRVRGGFVPEGKLGGKSSPRAKAQRSEIANSKLELLDSLIGTGAERYSQWEGLPNMALRVNANALKRLANSPLVEHIQEDSLSDPLLASATFHIGADLTWASGFGGNGQTVVILDNGIDADHPFYSGRVVHQACWSSDSGDDTSLCPDGSTNQIGPGAAEVTQAGGAPIAACSVGGSNICDHGSHVAGIAAGEDDPNNLQGFNGVAPDANIIAIQVFTRIADCDSDTAGAQPCTRTYTSDQISALNYIANTLSGSWNISSVNMSLGGGEYASSCDGDSRKGVIDTLLGLEIATVIAAGNDGWTDALGAPGCISTAVTVGSVTDGANPDQVLHNMDETVDFLAVGAGVVSSVPDDAYSSKGGTSMATPQVTGAFAMLRAIDPTLSVAEISQILRDTGVWVTDMRAPNGYEGQDPIASGHVKPRIYLAAAVASLVPADLRVTKDCKPEQPLLIGETATCTIWVDNIGDAPAIGVELVDEHVSDGVFLFGDITASQGACDSTGNPQDGAGTVTCELGDMAAGDRVTVVVELTADTAQDINDFASADITSNLVLPDADLSNNTDEDTVTFYALADLLVAKDCQPDGELLAGMTGTCTMTVTNQGPGTAENVMLVDTLTGSAAFTVDSVSPGCSVNAISATLKQVSCNLGDLAKDEQAIVTVSISEDEAMTISDEVVVNSDTLDENQDNNRASDSLVIIGVADLGISKTASPDPVVAGAELTYTITVTNHGPSTATNVVVEDVVPADLDIVLVSGSDGASCVTGVPGDAALPSSCSFGNLADGAVRTMTVETRVHVDVPDGTVLSNNARVLSDTYDDDSANNFALDDTTVQASADLSIVKSDSPDPVLAGNQLTYELVVTNEGLSTAADVVVTDLLPAEWVGFVSASVLEGGNCEITAEDTLTCALGDLDPAESRTIVVVVDVDAATPDGFELSNTASVASATADPDESNNSAGAVTTVATEADLWLDKTGNFPTGNASGTIIYFLTVHNKAGCSVDDPEVCGDGGPSDAQNVVVTDELPSTAKKLVVEFVSEECSYDAGTHRVTCETATVPAGESVEYEIQATAKGNLGEITNVADVSSVTSDPNLDNNHDELLMTVQGGTGDTGGPGGGRGKGKK</sequence>
<dbReference type="InterPro" id="IPR015500">
    <property type="entry name" value="Peptidase_S8_subtilisin-rel"/>
</dbReference>
<feature type="domain" description="DUF11" evidence="7">
    <location>
        <begin position="629"/>
        <end position="748"/>
    </location>
</feature>
<keyword evidence="2 4" id="KW-0378">Hydrolase</keyword>
<feature type="region of interest" description="Disordered" evidence="5">
    <location>
        <begin position="1150"/>
        <end position="1170"/>
    </location>
</feature>
<feature type="compositionally biased region" description="Gly residues" evidence="5">
    <location>
        <begin position="1153"/>
        <end position="1170"/>
    </location>
</feature>
<proteinExistence type="inferred from homology"/>
<dbReference type="EMBL" id="BMLT01000011">
    <property type="protein sequence ID" value="GGO86695.1"/>
    <property type="molecule type" value="Genomic_DNA"/>
</dbReference>
<dbReference type="Pfam" id="PF00082">
    <property type="entry name" value="Peptidase_S8"/>
    <property type="match status" value="1"/>
</dbReference>
<evidence type="ECO:0000256" key="1">
    <source>
        <dbReference type="ARBA" id="ARBA00022670"/>
    </source>
</evidence>
<dbReference type="GO" id="GO:0004252">
    <property type="term" value="F:serine-type endopeptidase activity"/>
    <property type="evidence" value="ECO:0007669"/>
    <property type="project" value="UniProtKB-UniRule"/>
</dbReference>
<dbReference type="InterPro" id="IPR000209">
    <property type="entry name" value="Peptidase_S8/S53_dom"/>
</dbReference>
<feature type="domain" description="DUF11" evidence="7">
    <location>
        <begin position="888"/>
        <end position="1008"/>
    </location>
</feature>
<dbReference type="InterPro" id="IPR013783">
    <property type="entry name" value="Ig-like_fold"/>
</dbReference>
<evidence type="ECO:0000256" key="5">
    <source>
        <dbReference type="SAM" id="MobiDB-lite"/>
    </source>
</evidence>
<dbReference type="GO" id="GO:0006508">
    <property type="term" value="P:proteolysis"/>
    <property type="evidence" value="ECO:0007669"/>
    <property type="project" value="UniProtKB-KW"/>
</dbReference>
<dbReference type="Gene3D" id="3.40.50.200">
    <property type="entry name" value="Peptidase S8/S53 domain"/>
    <property type="match status" value="1"/>
</dbReference>
<evidence type="ECO:0000256" key="3">
    <source>
        <dbReference type="ARBA" id="ARBA00022825"/>
    </source>
</evidence>